<evidence type="ECO:0008006" key="3">
    <source>
        <dbReference type="Google" id="ProtNLM"/>
    </source>
</evidence>
<dbReference type="AlphaFoldDB" id="A0A2T0MHX0"/>
<dbReference type="RefSeq" id="WP_106144080.1">
    <property type="nucleotide sequence ID" value="NZ_PVYX01000001.1"/>
</dbReference>
<evidence type="ECO:0000313" key="2">
    <source>
        <dbReference type="Proteomes" id="UP000237640"/>
    </source>
</evidence>
<organism evidence="1 2">
    <name type="scientific">Flagellimonas meridianipacifica</name>
    <dbReference type="NCBI Taxonomy" id="1080225"/>
    <lineage>
        <taxon>Bacteria</taxon>
        <taxon>Pseudomonadati</taxon>
        <taxon>Bacteroidota</taxon>
        <taxon>Flavobacteriia</taxon>
        <taxon>Flavobacteriales</taxon>
        <taxon>Flavobacteriaceae</taxon>
        <taxon>Flagellimonas</taxon>
    </lineage>
</organism>
<protein>
    <recommendedName>
        <fullName evidence="3">Outer membrane lipoprotein-sorting protein</fullName>
    </recommendedName>
</protein>
<comment type="caution">
    <text evidence="1">The sequence shown here is derived from an EMBL/GenBank/DDBJ whole genome shotgun (WGS) entry which is preliminary data.</text>
</comment>
<accession>A0A2T0MHX0</accession>
<name>A0A2T0MHX0_9FLAO</name>
<proteinExistence type="predicted"/>
<gene>
    <name evidence="1" type="ORF">CLV81_1171</name>
</gene>
<reference evidence="1 2" key="1">
    <citation type="submission" date="2018-03" db="EMBL/GenBank/DDBJ databases">
        <title>Genomic Encyclopedia of Archaeal and Bacterial Type Strains, Phase II (KMG-II): from individual species to whole genera.</title>
        <authorList>
            <person name="Goeker M."/>
        </authorList>
    </citation>
    <scope>NUCLEOTIDE SEQUENCE [LARGE SCALE GENOMIC DNA]</scope>
    <source>
        <strain evidence="1 2">DSM 25027</strain>
    </source>
</reference>
<evidence type="ECO:0000313" key="1">
    <source>
        <dbReference type="EMBL" id="PRX57169.1"/>
    </source>
</evidence>
<dbReference type="OrthoDB" id="1160533at2"/>
<dbReference type="Proteomes" id="UP000237640">
    <property type="component" value="Unassembled WGS sequence"/>
</dbReference>
<dbReference type="PROSITE" id="PS51257">
    <property type="entry name" value="PROKAR_LIPOPROTEIN"/>
    <property type="match status" value="1"/>
</dbReference>
<sequence>MKQRFLLLVSLIVVLVVQSCKIADLRTSELNPDLPNREDKAVQLLDGVIKKYRLDILEASKNYSFKATDDWKGLYAIANPFPKDNELMQMRFRPSSFDGQFNYLKTRNKTIFGVQSFKSYKINEEGKVSFRRKKSISFTLPAIQYFFELPLRLRNAPILKYAGVQEFENKTYDLVFATWDKLKPHKEHDQYVLYIDRESGDLSFASYTVRGMYLPVPRSVFGSIRFDGLNKNENGITYPRKLYIQLNKLKKPERTLHTLTISDLRLNGFPLSSLYPDKNIPYKGDSKL</sequence>
<dbReference type="EMBL" id="PVYX01000001">
    <property type="protein sequence ID" value="PRX57169.1"/>
    <property type="molecule type" value="Genomic_DNA"/>
</dbReference>
<keyword evidence="2" id="KW-1185">Reference proteome</keyword>